<feature type="chain" id="PRO_5047426991" description="DUF1343 domain-containing protein" evidence="1">
    <location>
        <begin position="24"/>
        <end position="408"/>
    </location>
</feature>
<name>A0ABX5XKT4_9BACT</name>
<protein>
    <recommendedName>
        <fullName evidence="6">DUF1343 domain-containing protein</fullName>
    </recommendedName>
</protein>
<dbReference type="Pfam" id="PF20732">
    <property type="entry name" value="NamZ_C"/>
    <property type="match status" value="1"/>
</dbReference>
<dbReference type="RefSeq" id="WP_145208571.1">
    <property type="nucleotide sequence ID" value="NZ_CP036432.1"/>
</dbReference>
<evidence type="ECO:0000256" key="1">
    <source>
        <dbReference type="SAM" id="SignalP"/>
    </source>
</evidence>
<dbReference type="Gene3D" id="3.90.1150.140">
    <property type="match status" value="1"/>
</dbReference>
<feature type="domain" description="Peptidoglycan beta-N-acetylmuramidase NamZ C-terminal" evidence="3">
    <location>
        <begin position="251"/>
        <end position="400"/>
    </location>
</feature>
<dbReference type="PIRSF" id="PIRSF016719">
    <property type="entry name" value="UCP016719"/>
    <property type="match status" value="1"/>
</dbReference>
<keyword evidence="5" id="KW-1185">Reference proteome</keyword>
<evidence type="ECO:0000313" key="4">
    <source>
        <dbReference type="EMBL" id="QDV82604.1"/>
    </source>
</evidence>
<dbReference type="Pfam" id="PF07075">
    <property type="entry name" value="NamZ_N"/>
    <property type="match status" value="1"/>
</dbReference>
<dbReference type="PANTHER" id="PTHR42915">
    <property type="entry name" value="HYPOTHETICAL 460 KDA PROTEIN IN FEUA-SIGW INTERGENIC REGION [PRECURSOR]"/>
    <property type="match status" value="1"/>
</dbReference>
<reference evidence="4 5" key="1">
    <citation type="submission" date="2019-02" db="EMBL/GenBank/DDBJ databases">
        <title>Deep-cultivation of Planctomycetes and their phenomic and genomic characterization uncovers novel biology.</title>
        <authorList>
            <person name="Wiegand S."/>
            <person name="Jogler M."/>
            <person name="Boedeker C."/>
            <person name="Pinto D."/>
            <person name="Vollmers J."/>
            <person name="Rivas-Marin E."/>
            <person name="Kohn T."/>
            <person name="Peeters S.H."/>
            <person name="Heuer A."/>
            <person name="Rast P."/>
            <person name="Oberbeckmann S."/>
            <person name="Bunk B."/>
            <person name="Jeske O."/>
            <person name="Meyerdierks A."/>
            <person name="Storesund J.E."/>
            <person name="Kallscheuer N."/>
            <person name="Luecker S."/>
            <person name="Lage O.M."/>
            <person name="Pohl T."/>
            <person name="Merkel B.J."/>
            <person name="Hornburger P."/>
            <person name="Mueller R.-W."/>
            <person name="Bruemmer F."/>
            <person name="Labrenz M."/>
            <person name="Spormann A.M."/>
            <person name="Op den Camp H."/>
            <person name="Overmann J."/>
            <person name="Amann R."/>
            <person name="Jetten M.S.M."/>
            <person name="Mascher T."/>
            <person name="Medema M.H."/>
            <person name="Devos D.P."/>
            <person name="Kaster A.-K."/>
            <person name="Ovreas L."/>
            <person name="Rohde M."/>
            <person name="Galperin M.Y."/>
            <person name="Jogler C."/>
        </authorList>
    </citation>
    <scope>NUCLEOTIDE SEQUENCE [LARGE SCALE GENOMIC DNA]</scope>
    <source>
        <strain evidence="4 5">TBK1r</strain>
    </source>
</reference>
<sequence length="408" mass="45201">MNKHVFISLFLALALMTVLPRHAAAQVLAGIDVLQRDDFQQLAGRKIGLITNHTGTNARGVSTVKLFHESPNVTLVALFSPEHGFAGVLDQANIDDQRDSLTGLKVHSLYGKTRVPTPEMLEGIDTLVFDIQDIGTRFYTYISTMGGAMKASAQHQIRFVVLDRPNPINGVAVQGPVLDPGNESFVGYHPISVRHGMTVGELAMMFKAEWELDVELQLIRIEGWDRSKMFDATERLWINPSPNMRSLTQALLYPGVGLLETTNVSVGRGTDTPFEVLGAPWIDAITLARELNAQPLDGIRFVPIEFTPNASKHEAQKCGGVNLIVTDRAAFDPLETGLTLATTLHRLYPQDWQTNSLNRLLVSEKTRDGILSGKSVDQLKAAYEHELSDFKHRREAFLLYHDSGKNEP</sequence>
<evidence type="ECO:0000313" key="5">
    <source>
        <dbReference type="Proteomes" id="UP000318081"/>
    </source>
</evidence>
<dbReference type="InterPro" id="IPR008302">
    <property type="entry name" value="NamZ"/>
</dbReference>
<gene>
    <name evidence="4" type="ORF">TBK1r_15350</name>
</gene>
<dbReference type="EMBL" id="CP036432">
    <property type="protein sequence ID" value="QDV82604.1"/>
    <property type="molecule type" value="Genomic_DNA"/>
</dbReference>
<dbReference type="PANTHER" id="PTHR42915:SF1">
    <property type="entry name" value="PEPTIDOGLYCAN BETA-N-ACETYLMURAMIDASE NAMZ"/>
    <property type="match status" value="1"/>
</dbReference>
<dbReference type="InterPro" id="IPR048502">
    <property type="entry name" value="NamZ_N"/>
</dbReference>
<dbReference type="Gene3D" id="3.40.50.12170">
    <property type="entry name" value="Uncharacterised protein PF07075, DUF1343"/>
    <property type="match status" value="1"/>
</dbReference>
<accession>A0ABX5XKT4</accession>
<dbReference type="InterPro" id="IPR048503">
    <property type="entry name" value="NamZ_C"/>
</dbReference>
<dbReference type="Proteomes" id="UP000318081">
    <property type="component" value="Chromosome"/>
</dbReference>
<proteinExistence type="predicted"/>
<organism evidence="4 5">
    <name type="scientific">Stieleria magnilauensis</name>
    <dbReference type="NCBI Taxonomy" id="2527963"/>
    <lineage>
        <taxon>Bacteria</taxon>
        <taxon>Pseudomonadati</taxon>
        <taxon>Planctomycetota</taxon>
        <taxon>Planctomycetia</taxon>
        <taxon>Pirellulales</taxon>
        <taxon>Pirellulaceae</taxon>
        <taxon>Stieleria</taxon>
    </lineage>
</organism>
<evidence type="ECO:0000259" key="2">
    <source>
        <dbReference type="Pfam" id="PF07075"/>
    </source>
</evidence>
<feature type="signal peptide" evidence="1">
    <location>
        <begin position="1"/>
        <end position="23"/>
    </location>
</feature>
<keyword evidence="1" id="KW-0732">Signal</keyword>
<evidence type="ECO:0000259" key="3">
    <source>
        <dbReference type="Pfam" id="PF20732"/>
    </source>
</evidence>
<evidence type="ECO:0008006" key="6">
    <source>
        <dbReference type="Google" id="ProtNLM"/>
    </source>
</evidence>
<feature type="domain" description="Peptidoglycan beta-N-acetylmuramidase NamZ N-terminal" evidence="2">
    <location>
        <begin position="47"/>
        <end position="247"/>
    </location>
</feature>